<evidence type="ECO:0000313" key="16">
    <source>
        <dbReference type="Proteomes" id="UP000523000"/>
    </source>
</evidence>
<feature type="active site" description="Charge relay system" evidence="9 10">
    <location>
        <position position="433"/>
    </location>
</feature>
<evidence type="ECO:0000256" key="12">
    <source>
        <dbReference type="SAM" id="MobiDB-lite"/>
    </source>
</evidence>
<feature type="region of interest" description="Disordered" evidence="12">
    <location>
        <begin position="211"/>
        <end position="250"/>
    </location>
</feature>
<evidence type="ECO:0000256" key="13">
    <source>
        <dbReference type="SAM" id="SignalP"/>
    </source>
</evidence>
<dbReference type="SUPFAM" id="SSF52743">
    <property type="entry name" value="Subtilisin-like"/>
    <property type="match status" value="1"/>
</dbReference>
<dbReference type="InterPro" id="IPR036852">
    <property type="entry name" value="Peptidase_S8/S53_dom_sf"/>
</dbReference>
<dbReference type="PROSITE" id="PS51892">
    <property type="entry name" value="SUBTILASE"/>
    <property type="match status" value="1"/>
</dbReference>
<evidence type="ECO:0000256" key="5">
    <source>
        <dbReference type="ARBA" id="ARBA00022729"/>
    </source>
</evidence>
<dbReference type="Gene3D" id="3.40.50.200">
    <property type="entry name" value="Peptidase S8/S53 domain"/>
    <property type="match status" value="1"/>
</dbReference>
<evidence type="ECO:0000256" key="10">
    <source>
        <dbReference type="PROSITE-ProRule" id="PRU01240"/>
    </source>
</evidence>
<dbReference type="FunFam" id="3.40.50.200:FF:000022">
    <property type="entry name" value="Extracellular protease"/>
    <property type="match status" value="1"/>
</dbReference>
<feature type="region of interest" description="Disordered" evidence="12">
    <location>
        <begin position="29"/>
        <end position="51"/>
    </location>
</feature>
<keyword evidence="5 13" id="KW-0732">Signal</keyword>
<feature type="chain" id="PRO_5039672867" evidence="13">
    <location>
        <begin position="24"/>
        <end position="762"/>
    </location>
</feature>
<evidence type="ECO:0000256" key="9">
    <source>
        <dbReference type="PIRSR" id="PIRSR615500-1"/>
    </source>
</evidence>
<dbReference type="PANTHER" id="PTHR43806">
    <property type="entry name" value="PEPTIDASE S8"/>
    <property type="match status" value="1"/>
</dbReference>
<gene>
    <name evidence="15" type="ORF">E9229_002676</name>
</gene>
<evidence type="ECO:0000256" key="6">
    <source>
        <dbReference type="ARBA" id="ARBA00022801"/>
    </source>
</evidence>
<evidence type="ECO:0000256" key="2">
    <source>
        <dbReference type="ARBA" id="ARBA00011073"/>
    </source>
</evidence>
<dbReference type="CDD" id="cd07496">
    <property type="entry name" value="Peptidases_S8_13"/>
    <property type="match status" value="1"/>
</dbReference>
<reference evidence="15 16" key="1">
    <citation type="submission" date="2020-08" db="EMBL/GenBank/DDBJ databases">
        <title>Sequencing the genomes of 1000 actinobacteria strains.</title>
        <authorList>
            <person name="Klenk H.-P."/>
        </authorList>
    </citation>
    <scope>NUCLEOTIDE SEQUENCE [LARGE SCALE GENOMIC DNA]</scope>
    <source>
        <strain evidence="15 16">DSM 22826</strain>
    </source>
</reference>
<comment type="similarity">
    <text evidence="2 10 11">Belongs to the peptidase S8 family.</text>
</comment>
<organism evidence="15 16">
    <name type="scientific">Paeniglutamicibacter cryotolerans</name>
    <dbReference type="NCBI Taxonomy" id="670079"/>
    <lineage>
        <taxon>Bacteria</taxon>
        <taxon>Bacillati</taxon>
        <taxon>Actinomycetota</taxon>
        <taxon>Actinomycetes</taxon>
        <taxon>Micrococcales</taxon>
        <taxon>Micrococcaceae</taxon>
        <taxon>Paeniglutamicibacter</taxon>
    </lineage>
</organism>
<comment type="caution">
    <text evidence="15">The sequence shown here is derived from an EMBL/GenBank/DDBJ whole genome shotgun (WGS) entry which is preliminary data.</text>
</comment>
<evidence type="ECO:0000256" key="7">
    <source>
        <dbReference type="ARBA" id="ARBA00022825"/>
    </source>
</evidence>
<dbReference type="EMBL" id="JACHVS010000001">
    <property type="protein sequence ID" value="MBB2996485.1"/>
    <property type="molecule type" value="Genomic_DNA"/>
</dbReference>
<dbReference type="PROSITE" id="PS00136">
    <property type="entry name" value="SUBTILASE_ASP"/>
    <property type="match status" value="1"/>
</dbReference>
<dbReference type="InterPro" id="IPR023828">
    <property type="entry name" value="Peptidase_S8_Ser-AS"/>
</dbReference>
<feature type="signal peptide" evidence="13">
    <location>
        <begin position="1"/>
        <end position="23"/>
    </location>
</feature>
<dbReference type="Proteomes" id="UP000523000">
    <property type="component" value="Unassembled WGS sequence"/>
</dbReference>
<sequence>MPAQARRVAATALSILVSTLLVAASAAALPPAPDSPQSPPAAQLPGSGEQPTDRFIVKFTHESQDDSRWRDDAYGAVGGDAGVVVEQLHETSLGTNVITTDRELGADQADAFLADLNALPGVEFAERDGRSRTASVPTDPYYAQQWDLASTAAGINMEKAWELSRGKGTVVAVVDTGIARHSDLEYPAIPGRLAKALPGYDMVSADDAAKNDFSTANDGDGRDPDPSDPGDWTTRFGQCDDDLPAEPSSWHGTHVAGTIAAVTGNGKGVAGVAPDASILPVRVLGVCGGYNSDIADGIIWAAGGSVPGVARKNKHRADVINLSLGGSGTCSRTYQAAIDFAVGKGIPVVVAAGNEYGKVSDSSPANCRNVIVVGAVTSAGARAAYSNYGSNVDVMAPGGDDPESLDPLGVLSTSNKGTKGPTTEAYAMDIGTSMATPHVAGTIALMLARNPTLTPAAVESLLKATARPLKCNIAHGCGAGIIDAGAAVRATLPPLKPSVPLISGTSRVGRVLSASTNAWGPAPVALAYRWYRAGNPIPLATASTYALLPADAGKAITVAVTGSKKGYSSLRKTSAPTTAVARGKLRTQIPRVDGTARVASKLTAVPGAWGSTPVTLSYRWYRSGKPITGATKKTYTLVGADAGKSLKLAVTGIKDGYSPSRQVSTPTGTVVKGKLTTTGPKTNGKAQVGSTLSISMKKWGPSPVALTYRWYRSGQQITGAKKKTYQVVRADAGKTLKVRVTGRKAGYATVARTSPSSPRVPR</sequence>
<dbReference type="InterPro" id="IPR000209">
    <property type="entry name" value="Peptidase_S8/S53_dom"/>
</dbReference>
<evidence type="ECO:0000256" key="11">
    <source>
        <dbReference type="RuleBase" id="RU003355"/>
    </source>
</evidence>
<dbReference type="InterPro" id="IPR034176">
    <property type="entry name" value="Peptidases_S8_13"/>
</dbReference>
<proteinExistence type="inferred from homology"/>
<dbReference type="PANTHER" id="PTHR43806:SF11">
    <property type="entry name" value="CEREVISIN-RELATED"/>
    <property type="match status" value="1"/>
</dbReference>
<evidence type="ECO:0000256" key="1">
    <source>
        <dbReference type="ARBA" id="ARBA00004613"/>
    </source>
</evidence>
<dbReference type="GO" id="GO:0006508">
    <property type="term" value="P:proteolysis"/>
    <property type="evidence" value="ECO:0007669"/>
    <property type="project" value="UniProtKB-KW"/>
</dbReference>
<dbReference type="EC" id="3.4.21.-" evidence="15"/>
<feature type="domain" description="Peptidase S8/S53" evidence="14">
    <location>
        <begin position="166"/>
        <end position="478"/>
    </location>
</feature>
<dbReference type="InterPro" id="IPR022398">
    <property type="entry name" value="Peptidase_S8_His-AS"/>
</dbReference>
<dbReference type="Pfam" id="PF00082">
    <property type="entry name" value="Peptidase_S8"/>
    <property type="match status" value="1"/>
</dbReference>
<evidence type="ECO:0000256" key="4">
    <source>
        <dbReference type="ARBA" id="ARBA00022670"/>
    </source>
</evidence>
<feature type="compositionally biased region" description="Pro residues" evidence="12">
    <location>
        <begin position="30"/>
        <end position="39"/>
    </location>
</feature>
<evidence type="ECO:0000313" key="15">
    <source>
        <dbReference type="EMBL" id="MBB2996485.1"/>
    </source>
</evidence>
<dbReference type="RefSeq" id="WP_183511762.1">
    <property type="nucleotide sequence ID" value="NZ_BAABGK010000012.1"/>
</dbReference>
<feature type="active site" description="Charge relay system" evidence="9 10">
    <location>
        <position position="175"/>
    </location>
</feature>
<dbReference type="PRINTS" id="PR00723">
    <property type="entry name" value="SUBTILISIN"/>
</dbReference>
<comment type="subcellular location">
    <subcellularLocation>
        <location evidence="1">Secreted</location>
    </subcellularLocation>
</comment>
<dbReference type="AlphaFoldDB" id="A0A839QPB7"/>
<dbReference type="InterPro" id="IPR050131">
    <property type="entry name" value="Peptidase_S8_subtilisin-like"/>
</dbReference>
<evidence type="ECO:0000256" key="8">
    <source>
        <dbReference type="ARBA" id="ARBA00023145"/>
    </source>
</evidence>
<keyword evidence="8" id="KW-0865">Zymogen</keyword>
<keyword evidence="4 10" id="KW-0645">Protease</keyword>
<keyword evidence="6 10" id="KW-0378">Hydrolase</keyword>
<dbReference type="GO" id="GO:0005576">
    <property type="term" value="C:extracellular region"/>
    <property type="evidence" value="ECO:0007669"/>
    <property type="project" value="UniProtKB-SubCell"/>
</dbReference>
<evidence type="ECO:0000259" key="14">
    <source>
        <dbReference type="Pfam" id="PF00082"/>
    </source>
</evidence>
<feature type="active site" description="Charge relay system" evidence="9 10">
    <location>
        <position position="251"/>
    </location>
</feature>
<dbReference type="GO" id="GO:0004252">
    <property type="term" value="F:serine-type endopeptidase activity"/>
    <property type="evidence" value="ECO:0007669"/>
    <property type="project" value="UniProtKB-UniRule"/>
</dbReference>
<dbReference type="InterPro" id="IPR023827">
    <property type="entry name" value="Peptidase_S8_Asp-AS"/>
</dbReference>
<dbReference type="InterPro" id="IPR015500">
    <property type="entry name" value="Peptidase_S8_subtilisin-rel"/>
</dbReference>
<dbReference type="PROSITE" id="PS00138">
    <property type="entry name" value="SUBTILASE_SER"/>
    <property type="match status" value="1"/>
</dbReference>
<dbReference type="Gene3D" id="2.60.40.2700">
    <property type="match status" value="3"/>
</dbReference>
<dbReference type="PROSITE" id="PS00137">
    <property type="entry name" value="SUBTILASE_HIS"/>
    <property type="match status" value="1"/>
</dbReference>
<keyword evidence="16" id="KW-1185">Reference proteome</keyword>
<accession>A0A839QPB7</accession>
<protein>
    <submittedName>
        <fullName evidence="15">Serine protease</fullName>
        <ecNumber evidence="15">3.4.21.-</ecNumber>
    </submittedName>
</protein>
<keyword evidence="7 10" id="KW-0720">Serine protease</keyword>
<name>A0A839QPB7_9MICC</name>
<evidence type="ECO:0000256" key="3">
    <source>
        <dbReference type="ARBA" id="ARBA00022525"/>
    </source>
</evidence>
<keyword evidence="3" id="KW-0964">Secreted</keyword>